<evidence type="ECO:0000256" key="2">
    <source>
        <dbReference type="ARBA" id="ARBA00022827"/>
    </source>
</evidence>
<reference evidence="7" key="2">
    <citation type="journal article" date="2021" name="PeerJ">
        <title>Extensive microbial diversity within the chicken gut microbiome revealed by metagenomics and culture.</title>
        <authorList>
            <person name="Gilroy R."/>
            <person name="Ravi A."/>
            <person name="Getino M."/>
            <person name="Pursley I."/>
            <person name="Horton D.L."/>
            <person name="Alikhan N.F."/>
            <person name="Baker D."/>
            <person name="Gharbi K."/>
            <person name="Hall N."/>
            <person name="Watson M."/>
            <person name="Adriaenssens E.M."/>
            <person name="Foster-Nyarko E."/>
            <person name="Jarju S."/>
            <person name="Secka A."/>
            <person name="Antonio M."/>
            <person name="Oren A."/>
            <person name="Chaudhuri R.R."/>
            <person name="La Ragione R."/>
            <person name="Hildebrand F."/>
            <person name="Pallen M.J."/>
        </authorList>
    </citation>
    <scope>NUCLEOTIDE SEQUENCE</scope>
    <source>
        <strain evidence="7">18911</strain>
    </source>
</reference>
<evidence type="ECO:0000313" key="7">
    <source>
        <dbReference type="EMBL" id="HIU60608.1"/>
    </source>
</evidence>
<proteinExistence type="predicted"/>
<reference evidence="7" key="1">
    <citation type="submission" date="2020-10" db="EMBL/GenBank/DDBJ databases">
        <authorList>
            <person name="Gilroy R."/>
        </authorList>
    </citation>
    <scope>NUCLEOTIDE SEQUENCE</scope>
    <source>
        <strain evidence="7">18911</strain>
    </source>
</reference>
<evidence type="ECO:0000313" key="8">
    <source>
        <dbReference type="Proteomes" id="UP000824094"/>
    </source>
</evidence>
<dbReference type="SUPFAM" id="SSF51905">
    <property type="entry name" value="FAD/NAD(P)-binding domain"/>
    <property type="match status" value="1"/>
</dbReference>
<comment type="caution">
    <text evidence="7">The sequence shown here is derived from an EMBL/GenBank/DDBJ whole genome shotgun (WGS) entry which is preliminary data.</text>
</comment>
<keyword evidence="2" id="KW-0274">FAD</keyword>
<accession>A0A9D1SI81</accession>
<evidence type="ECO:0000259" key="6">
    <source>
        <dbReference type="Pfam" id="PF07992"/>
    </source>
</evidence>
<dbReference type="InterPro" id="IPR036188">
    <property type="entry name" value="FAD/NAD-bd_sf"/>
</dbReference>
<keyword evidence="5" id="KW-0676">Redox-active center</keyword>
<dbReference type="GO" id="GO:0016668">
    <property type="term" value="F:oxidoreductase activity, acting on a sulfur group of donors, NAD(P) as acceptor"/>
    <property type="evidence" value="ECO:0007669"/>
    <property type="project" value="UniProtKB-ARBA"/>
</dbReference>
<dbReference type="PRINTS" id="PR00368">
    <property type="entry name" value="FADPNR"/>
</dbReference>
<evidence type="ECO:0000256" key="5">
    <source>
        <dbReference type="ARBA" id="ARBA00023284"/>
    </source>
</evidence>
<name>A0A9D1SI81_9FIRM</name>
<dbReference type="InterPro" id="IPR008255">
    <property type="entry name" value="Pyr_nucl-diS_OxRdtase_2_AS"/>
</dbReference>
<dbReference type="InterPro" id="IPR050097">
    <property type="entry name" value="Ferredoxin-NADP_redctase_2"/>
</dbReference>
<evidence type="ECO:0000256" key="3">
    <source>
        <dbReference type="ARBA" id="ARBA00023002"/>
    </source>
</evidence>
<keyword evidence="4" id="KW-1015">Disulfide bond</keyword>
<dbReference type="EMBL" id="DVNF01000130">
    <property type="protein sequence ID" value="HIU60608.1"/>
    <property type="molecule type" value="Genomic_DNA"/>
</dbReference>
<keyword evidence="3" id="KW-0560">Oxidoreductase</keyword>
<evidence type="ECO:0000256" key="1">
    <source>
        <dbReference type="ARBA" id="ARBA00022630"/>
    </source>
</evidence>
<feature type="domain" description="FAD/NAD(P)-binding" evidence="6">
    <location>
        <begin position="4"/>
        <end position="286"/>
    </location>
</feature>
<dbReference type="PROSITE" id="PS00573">
    <property type="entry name" value="PYRIDINE_REDOX_2"/>
    <property type="match status" value="1"/>
</dbReference>
<dbReference type="InterPro" id="IPR023753">
    <property type="entry name" value="FAD/NAD-binding_dom"/>
</dbReference>
<protein>
    <submittedName>
        <fullName evidence="7">FAD-dependent oxidoreductase</fullName>
    </submittedName>
</protein>
<evidence type="ECO:0000256" key="4">
    <source>
        <dbReference type="ARBA" id="ARBA00023157"/>
    </source>
</evidence>
<dbReference type="PANTHER" id="PTHR48105">
    <property type="entry name" value="THIOREDOXIN REDUCTASE 1-RELATED-RELATED"/>
    <property type="match status" value="1"/>
</dbReference>
<gene>
    <name evidence="7" type="ORF">IAB05_04395</name>
</gene>
<dbReference type="AlphaFoldDB" id="A0A9D1SI81"/>
<keyword evidence="1" id="KW-0285">Flavoprotein</keyword>
<sequence length="291" mass="30635">MECDTLIIGAGPAGLSAAIYSARAGKSTVVLAGAQPGGQAVETYEIENYPGVKSTDGFSLVQNMLEQASSFGSVIMYESAVKVDLEAKTVATDTKTVIHAARIIIATGAKHRKLGLPGEEKFIGNGLSFCAVCDGGFFRKKHVAVVGGGDSALTEALYLSNLCESVTLIHRRNEYRAAKALVDRVVAEPRIKRITGVVTGLFGEDRLEKIEVSTIPAGMETIEVAALFVAVGTVPNTELFRGQLELDKNGHIVTDAHMMTSVPGVYAAGDVRQTPLRQIVTAVSDGAVAAQ</sequence>
<dbReference type="Pfam" id="PF07992">
    <property type="entry name" value="Pyr_redox_2"/>
    <property type="match status" value="1"/>
</dbReference>
<dbReference type="Proteomes" id="UP000824094">
    <property type="component" value="Unassembled WGS sequence"/>
</dbReference>
<organism evidence="7 8">
    <name type="scientific">Candidatus Stercoripulliclostridium merdigallinarum</name>
    <dbReference type="NCBI Taxonomy" id="2840951"/>
    <lineage>
        <taxon>Bacteria</taxon>
        <taxon>Bacillati</taxon>
        <taxon>Bacillota</taxon>
        <taxon>Clostridia</taxon>
        <taxon>Eubacteriales</taxon>
        <taxon>Candidatus Stercoripulliclostridium</taxon>
    </lineage>
</organism>
<dbReference type="Gene3D" id="3.50.50.60">
    <property type="entry name" value="FAD/NAD(P)-binding domain"/>
    <property type="match status" value="2"/>
</dbReference>
<dbReference type="PRINTS" id="PR00469">
    <property type="entry name" value="PNDRDTASEII"/>
</dbReference>